<feature type="chain" id="PRO_5015663998" description="Lipoprotein" evidence="1">
    <location>
        <begin position="32"/>
        <end position="197"/>
    </location>
</feature>
<dbReference type="AlphaFoldDB" id="A0A2S3W4E2"/>
<protein>
    <recommendedName>
        <fullName evidence="4">Lipoprotein</fullName>
    </recommendedName>
</protein>
<dbReference type="EMBL" id="POTC01000004">
    <property type="protein sequence ID" value="POF63744.1"/>
    <property type="molecule type" value="Genomic_DNA"/>
</dbReference>
<proteinExistence type="predicted"/>
<sequence>MIAHFPSRASLSSRSVNFLRALPLLALPLLAAGCQNESDSISFAPACPTVEIPGEAADYYQYAGSEHDLSHLVVRAALREVVGSCEDGAHRTVVTNMQIGLHVVRGPASKVNFVNIPYFVAVVYNGEIKSKKQFIAHIEFDNGDLQKATSTRNIPITMPISRRIHSEQYHIEVGFQLTQAQLDFNRAHLVMPTFHKL</sequence>
<organism evidence="2 3">
    <name type="scientific">Novacetimonas maltaceti</name>
    <dbReference type="NCBI Taxonomy" id="1203393"/>
    <lineage>
        <taxon>Bacteria</taxon>
        <taxon>Pseudomonadati</taxon>
        <taxon>Pseudomonadota</taxon>
        <taxon>Alphaproteobacteria</taxon>
        <taxon>Acetobacterales</taxon>
        <taxon>Acetobacteraceae</taxon>
        <taxon>Novacetimonas</taxon>
    </lineage>
</organism>
<keyword evidence="3" id="KW-1185">Reference proteome</keyword>
<keyword evidence="1" id="KW-0732">Signal</keyword>
<accession>A0A2S3W4E2</accession>
<dbReference type="Proteomes" id="UP000237344">
    <property type="component" value="Unassembled WGS sequence"/>
</dbReference>
<evidence type="ECO:0000313" key="3">
    <source>
        <dbReference type="Proteomes" id="UP000237344"/>
    </source>
</evidence>
<gene>
    <name evidence="2" type="ORF">KMAL_04960</name>
</gene>
<dbReference type="RefSeq" id="WP_110094194.1">
    <property type="nucleotide sequence ID" value="NZ_NKUE01000002.1"/>
</dbReference>
<dbReference type="OrthoDB" id="7284342at2"/>
<evidence type="ECO:0000313" key="2">
    <source>
        <dbReference type="EMBL" id="POF63744.1"/>
    </source>
</evidence>
<evidence type="ECO:0008006" key="4">
    <source>
        <dbReference type="Google" id="ProtNLM"/>
    </source>
</evidence>
<comment type="caution">
    <text evidence="2">The sequence shown here is derived from an EMBL/GenBank/DDBJ whole genome shotgun (WGS) entry which is preliminary data.</text>
</comment>
<reference evidence="2 3" key="1">
    <citation type="submission" date="2018-01" db="EMBL/GenBank/DDBJ databases">
        <title>Draft Genome Sequence of Komagataeibacter maltaceti LMG 1529, a Vinegar Producing Acetic Acid Bacterium Isolated from Malt Vinegar Brewery Acetifiers.</title>
        <authorList>
            <person name="Zhang Q."/>
            <person name="Hollensteiner J."/>
            <person name="Poehlein A."/>
            <person name="Daniel R."/>
        </authorList>
    </citation>
    <scope>NUCLEOTIDE SEQUENCE [LARGE SCALE GENOMIC DNA]</scope>
    <source>
        <strain evidence="2 3">LMG 1529</strain>
    </source>
</reference>
<name>A0A2S3W4E2_9PROT</name>
<feature type="signal peptide" evidence="1">
    <location>
        <begin position="1"/>
        <end position="31"/>
    </location>
</feature>
<evidence type="ECO:0000256" key="1">
    <source>
        <dbReference type="SAM" id="SignalP"/>
    </source>
</evidence>